<sequence length="103" mass="11324">MRLRSTLVLALAQGFLSSRLKFAFRDKPTVTGSGGFACFTRTSAEAPLALNSEPFRETIVLFKCLCIPYSLRAFRTALPSTSYLILSLSVSVSLSLSSRYLVH</sequence>
<reference evidence="2 3" key="1">
    <citation type="submission" date="2016-04" db="EMBL/GenBank/DDBJ databases">
        <title>A degradative enzymes factory behind the ericoid mycorrhizal symbiosis.</title>
        <authorList>
            <consortium name="DOE Joint Genome Institute"/>
            <person name="Martino E."/>
            <person name="Morin E."/>
            <person name="Grelet G."/>
            <person name="Kuo A."/>
            <person name="Kohler A."/>
            <person name="Daghino S."/>
            <person name="Barry K."/>
            <person name="Choi C."/>
            <person name="Cichocki N."/>
            <person name="Clum A."/>
            <person name="Copeland A."/>
            <person name="Hainaut M."/>
            <person name="Haridas S."/>
            <person name="Labutti K."/>
            <person name="Lindquist E."/>
            <person name="Lipzen A."/>
            <person name="Khouja H.-R."/>
            <person name="Murat C."/>
            <person name="Ohm R."/>
            <person name="Olson A."/>
            <person name="Spatafora J."/>
            <person name="Veneault-Fourrey C."/>
            <person name="Henrissat B."/>
            <person name="Grigoriev I."/>
            <person name="Martin F."/>
            <person name="Perotto S."/>
        </authorList>
    </citation>
    <scope>NUCLEOTIDE SEQUENCE [LARGE SCALE GENOMIC DNA]</scope>
    <source>
        <strain evidence="2 3">F</strain>
    </source>
</reference>
<feature type="signal peptide" evidence="1">
    <location>
        <begin position="1"/>
        <end position="17"/>
    </location>
</feature>
<dbReference type="AlphaFoldDB" id="A0A2J6S3L3"/>
<organism evidence="2 3">
    <name type="scientific">Hyaloscypha variabilis (strain UAMH 11265 / GT02V1 / F)</name>
    <name type="common">Meliniomyces variabilis</name>
    <dbReference type="NCBI Taxonomy" id="1149755"/>
    <lineage>
        <taxon>Eukaryota</taxon>
        <taxon>Fungi</taxon>
        <taxon>Dikarya</taxon>
        <taxon>Ascomycota</taxon>
        <taxon>Pezizomycotina</taxon>
        <taxon>Leotiomycetes</taxon>
        <taxon>Helotiales</taxon>
        <taxon>Hyaloscyphaceae</taxon>
        <taxon>Hyaloscypha</taxon>
        <taxon>Hyaloscypha variabilis</taxon>
    </lineage>
</organism>
<gene>
    <name evidence="2" type="ORF">L207DRAFT_255341</name>
</gene>
<dbReference type="Proteomes" id="UP000235786">
    <property type="component" value="Unassembled WGS sequence"/>
</dbReference>
<name>A0A2J6S3L3_HYAVF</name>
<keyword evidence="1" id="KW-0732">Signal</keyword>
<proteinExistence type="predicted"/>
<protein>
    <recommendedName>
        <fullName evidence="4">Secreted protein</fullName>
    </recommendedName>
</protein>
<keyword evidence="3" id="KW-1185">Reference proteome</keyword>
<dbReference type="EMBL" id="KZ613940">
    <property type="protein sequence ID" value="PMD45370.1"/>
    <property type="molecule type" value="Genomic_DNA"/>
</dbReference>
<evidence type="ECO:0000313" key="2">
    <source>
        <dbReference type="EMBL" id="PMD45370.1"/>
    </source>
</evidence>
<evidence type="ECO:0000256" key="1">
    <source>
        <dbReference type="SAM" id="SignalP"/>
    </source>
</evidence>
<feature type="chain" id="PRO_5014327152" description="Secreted protein" evidence="1">
    <location>
        <begin position="18"/>
        <end position="103"/>
    </location>
</feature>
<accession>A0A2J6S3L3</accession>
<evidence type="ECO:0000313" key="3">
    <source>
        <dbReference type="Proteomes" id="UP000235786"/>
    </source>
</evidence>
<evidence type="ECO:0008006" key="4">
    <source>
        <dbReference type="Google" id="ProtNLM"/>
    </source>
</evidence>